<dbReference type="SUPFAM" id="SSF55729">
    <property type="entry name" value="Acyl-CoA N-acyltransferases (Nat)"/>
    <property type="match status" value="1"/>
</dbReference>
<sequence length="169" mass="19643">MIRTRRLLLRSGRSDDLDPLHEIFSDPRAMRYWDRPPHTELSETRSFLERFMTGPSDDRFEFILDLDGRCIGKAGVWGAPEIGYILQPDLWGRGLAHEALCAVLPRAFERFSDLPELTAQIDPRNTASEKLLRKLGFRQTAYVEQNFLYGENEWCDSAYFAVTREELQT</sequence>
<accession>A0ABV7TP47</accession>
<reference evidence="3" key="1">
    <citation type="journal article" date="2019" name="Int. J. Syst. Evol. Microbiol.">
        <title>The Global Catalogue of Microorganisms (GCM) 10K type strain sequencing project: providing services to taxonomists for standard genome sequencing and annotation.</title>
        <authorList>
            <consortium name="The Broad Institute Genomics Platform"/>
            <consortium name="The Broad Institute Genome Sequencing Center for Infectious Disease"/>
            <person name="Wu L."/>
            <person name="Ma J."/>
        </authorList>
    </citation>
    <scope>NUCLEOTIDE SEQUENCE [LARGE SCALE GENOMIC DNA]</scope>
    <source>
        <strain evidence="3">KCTC 42911</strain>
    </source>
</reference>
<evidence type="ECO:0000313" key="3">
    <source>
        <dbReference type="Proteomes" id="UP001595629"/>
    </source>
</evidence>
<dbReference type="InterPro" id="IPR051531">
    <property type="entry name" value="N-acetyltransferase"/>
</dbReference>
<gene>
    <name evidence="2" type="ORF">ACFORG_22480</name>
</gene>
<dbReference type="PANTHER" id="PTHR43792">
    <property type="entry name" value="GNAT FAMILY, PUTATIVE (AFU_ORTHOLOGUE AFUA_3G00765)-RELATED-RELATED"/>
    <property type="match status" value="1"/>
</dbReference>
<evidence type="ECO:0000259" key="1">
    <source>
        <dbReference type="PROSITE" id="PS51186"/>
    </source>
</evidence>
<dbReference type="Pfam" id="PF13302">
    <property type="entry name" value="Acetyltransf_3"/>
    <property type="match status" value="1"/>
</dbReference>
<evidence type="ECO:0000313" key="2">
    <source>
        <dbReference type="EMBL" id="MFC3616519.1"/>
    </source>
</evidence>
<dbReference type="GO" id="GO:0016746">
    <property type="term" value="F:acyltransferase activity"/>
    <property type="evidence" value="ECO:0007669"/>
    <property type="project" value="UniProtKB-KW"/>
</dbReference>
<keyword evidence="3" id="KW-1185">Reference proteome</keyword>
<dbReference type="Gene3D" id="3.40.630.30">
    <property type="match status" value="1"/>
</dbReference>
<keyword evidence="2" id="KW-0012">Acyltransferase</keyword>
<dbReference type="PROSITE" id="PS51186">
    <property type="entry name" value="GNAT"/>
    <property type="match status" value="1"/>
</dbReference>
<feature type="domain" description="N-acetyltransferase" evidence="1">
    <location>
        <begin position="7"/>
        <end position="165"/>
    </location>
</feature>
<name>A0ABV7TP47_9RHOB</name>
<keyword evidence="2" id="KW-0808">Transferase</keyword>
<protein>
    <submittedName>
        <fullName evidence="2">GNAT family N-acetyltransferase</fullName>
        <ecNumber evidence="2">2.3.-.-</ecNumber>
    </submittedName>
</protein>
<dbReference type="InterPro" id="IPR016181">
    <property type="entry name" value="Acyl_CoA_acyltransferase"/>
</dbReference>
<dbReference type="PANTHER" id="PTHR43792:SF1">
    <property type="entry name" value="N-ACETYLTRANSFERASE DOMAIN-CONTAINING PROTEIN"/>
    <property type="match status" value="1"/>
</dbReference>
<organism evidence="2 3">
    <name type="scientific">Lutimaribacter marinistellae</name>
    <dbReference type="NCBI Taxonomy" id="1820329"/>
    <lineage>
        <taxon>Bacteria</taxon>
        <taxon>Pseudomonadati</taxon>
        <taxon>Pseudomonadota</taxon>
        <taxon>Alphaproteobacteria</taxon>
        <taxon>Rhodobacterales</taxon>
        <taxon>Roseobacteraceae</taxon>
        <taxon>Lutimaribacter</taxon>
    </lineage>
</organism>
<comment type="caution">
    <text evidence="2">The sequence shown here is derived from an EMBL/GenBank/DDBJ whole genome shotgun (WGS) entry which is preliminary data.</text>
</comment>
<dbReference type="EC" id="2.3.-.-" evidence="2"/>
<dbReference type="RefSeq" id="WP_386737831.1">
    <property type="nucleotide sequence ID" value="NZ_JBHRXI010000049.1"/>
</dbReference>
<proteinExistence type="predicted"/>
<dbReference type="Proteomes" id="UP001595629">
    <property type="component" value="Unassembled WGS sequence"/>
</dbReference>
<dbReference type="EMBL" id="JBHRXI010000049">
    <property type="protein sequence ID" value="MFC3616519.1"/>
    <property type="molecule type" value="Genomic_DNA"/>
</dbReference>
<dbReference type="InterPro" id="IPR000182">
    <property type="entry name" value="GNAT_dom"/>
</dbReference>